<evidence type="ECO:0000259" key="12">
    <source>
        <dbReference type="Pfam" id="PF01576"/>
    </source>
</evidence>
<dbReference type="InterPro" id="IPR002928">
    <property type="entry name" value="Myosin_tail"/>
</dbReference>
<feature type="coiled-coil region" evidence="11">
    <location>
        <begin position="4"/>
        <end position="242"/>
    </location>
</feature>
<dbReference type="GO" id="GO:0032982">
    <property type="term" value="C:myosin filament"/>
    <property type="evidence" value="ECO:0007669"/>
    <property type="project" value="UniProtKB-KW"/>
</dbReference>
<keyword evidence="8" id="KW-0505">Motor protein</keyword>
<gene>
    <name evidence="13" type="ORF">OESDEN_24522</name>
</gene>
<evidence type="ECO:0000256" key="2">
    <source>
        <dbReference type="ARBA" id="ARBA00008447"/>
    </source>
</evidence>
<evidence type="ECO:0000313" key="13">
    <source>
        <dbReference type="EMBL" id="KHJ75861.1"/>
    </source>
</evidence>
<dbReference type="Pfam" id="PF01576">
    <property type="entry name" value="Myosin_tail_1"/>
    <property type="match status" value="1"/>
</dbReference>
<keyword evidence="14" id="KW-1185">Reference proteome</keyword>
<name>A0A0B1RW42_OESDE</name>
<dbReference type="PANTHER" id="PTHR46349:SF6">
    <property type="entry name" value="MYOSIN-6-LIKE"/>
    <property type="match status" value="1"/>
</dbReference>
<dbReference type="InterPro" id="IPR014751">
    <property type="entry name" value="XRCC4-like_C"/>
</dbReference>
<evidence type="ECO:0000256" key="9">
    <source>
        <dbReference type="ARBA" id="ARBA00023179"/>
    </source>
</evidence>
<evidence type="ECO:0000313" key="14">
    <source>
        <dbReference type="Proteomes" id="UP000053660"/>
    </source>
</evidence>
<keyword evidence="7" id="KW-0518">Myosin</keyword>
<accession>A0A0B1RW42</accession>
<dbReference type="GO" id="GO:0016459">
    <property type="term" value="C:myosin complex"/>
    <property type="evidence" value="ECO:0007669"/>
    <property type="project" value="UniProtKB-KW"/>
</dbReference>
<dbReference type="EMBL" id="KN612329">
    <property type="protein sequence ID" value="KHJ75861.1"/>
    <property type="molecule type" value="Genomic_DNA"/>
</dbReference>
<evidence type="ECO:0000256" key="3">
    <source>
        <dbReference type="ARBA" id="ARBA00018623"/>
    </source>
</evidence>
<dbReference type="PANTHER" id="PTHR46349">
    <property type="entry name" value="CINGULIN-LIKE PROTEIN 1-RELATED"/>
    <property type="match status" value="1"/>
</dbReference>
<dbReference type="Proteomes" id="UP000053660">
    <property type="component" value="Unassembled WGS sequence"/>
</dbReference>
<sequence length="244" mass="27858">MDQMRELQQTIDEEQKRREEFRELLLGTERKLAAAKQQQEEMVVKLESIERGRHAVEQSVKELQEQNNELNSQNVGLATAKSQLDNEIALLQGDITETQMELSASEERARRATADAAKIAEELRMEQERSLQLERTKKQLESQVKDMQERADAAEAAVMKGGAKAIQKAEARLKTLQTNLEAETRRATEASKSLARADRRVRELEFQVSEDKKNYDKLQELVEKLSSKLKAQKKQLEDAVRAGP</sequence>
<dbReference type="OrthoDB" id="2018427at2759"/>
<reference evidence="13 14" key="1">
    <citation type="submission" date="2014-03" db="EMBL/GenBank/DDBJ databases">
        <title>Draft genome of the hookworm Oesophagostomum dentatum.</title>
        <authorList>
            <person name="Mitreva M."/>
        </authorList>
    </citation>
    <scope>NUCLEOTIDE SEQUENCE [LARGE SCALE GENOMIC DNA]</scope>
    <source>
        <strain evidence="13 14">OD-Hann</strain>
    </source>
</reference>
<evidence type="ECO:0000256" key="5">
    <source>
        <dbReference type="ARBA" id="ARBA00022490"/>
    </source>
</evidence>
<dbReference type="GO" id="GO:0030016">
    <property type="term" value="C:myofibril"/>
    <property type="evidence" value="ECO:0007669"/>
    <property type="project" value="UniProtKB-SubCell"/>
</dbReference>
<evidence type="ECO:0000256" key="6">
    <source>
        <dbReference type="ARBA" id="ARBA00023054"/>
    </source>
</evidence>
<protein>
    <recommendedName>
        <fullName evidence="3">Paramyosin</fullName>
    </recommendedName>
</protein>
<keyword evidence="9" id="KW-0514">Muscle protein</keyword>
<evidence type="ECO:0000256" key="7">
    <source>
        <dbReference type="ARBA" id="ARBA00023123"/>
    </source>
</evidence>
<evidence type="ECO:0000256" key="8">
    <source>
        <dbReference type="ARBA" id="ARBA00023175"/>
    </source>
</evidence>
<evidence type="ECO:0000256" key="10">
    <source>
        <dbReference type="ARBA" id="ARBA00049580"/>
    </source>
</evidence>
<dbReference type="Gene3D" id="1.20.5.370">
    <property type="match status" value="1"/>
</dbReference>
<keyword evidence="5" id="KW-0963">Cytoplasm</keyword>
<evidence type="ECO:0000256" key="4">
    <source>
        <dbReference type="ARBA" id="ARBA00022433"/>
    </source>
</evidence>
<proteinExistence type="inferred from homology"/>
<comment type="function">
    <text evidence="10">Paramyosin is a major structural component of many thick filaments isolated from invertebrate muscles.</text>
</comment>
<evidence type="ECO:0000256" key="1">
    <source>
        <dbReference type="ARBA" id="ARBA00004657"/>
    </source>
</evidence>
<evidence type="ECO:0000256" key="11">
    <source>
        <dbReference type="SAM" id="Coils"/>
    </source>
</evidence>
<keyword evidence="4" id="KW-0787">Thick filament</keyword>
<comment type="similarity">
    <text evidence="2">Belongs to the paramyosin family.</text>
</comment>
<feature type="domain" description="Myosin tail" evidence="12">
    <location>
        <begin position="3"/>
        <end position="239"/>
    </location>
</feature>
<dbReference type="AlphaFoldDB" id="A0A0B1RW42"/>
<organism evidence="13 14">
    <name type="scientific">Oesophagostomum dentatum</name>
    <name type="common">Nodular worm</name>
    <dbReference type="NCBI Taxonomy" id="61180"/>
    <lineage>
        <taxon>Eukaryota</taxon>
        <taxon>Metazoa</taxon>
        <taxon>Ecdysozoa</taxon>
        <taxon>Nematoda</taxon>
        <taxon>Chromadorea</taxon>
        <taxon>Rhabditida</taxon>
        <taxon>Rhabditina</taxon>
        <taxon>Rhabditomorpha</taxon>
        <taxon>Strongyloidea</taxon>
        <taxon>Strongylidae</taxon>
        <taxon>Oesophagostomum</taxon>
    </lineage>
</organism>
<comment type="subcellular location">
    <subcellularLocation>
        <location evidence="1">Cytoplasm</location>
        <location evidence="1">Myofibril</location>
    </subcellularLocation>
</comment>
<keyword evidence="6 11" id="KW-0175">Coiled coil</keyword>